<feature type="domain" description="XPA C-terminal" evidence="4">
    <location>
        <begin position="16"/>
        <end position="60"/>
    </location>
</feature>
<sequence>MAETADDSNDTAREKVVSKGLAKRKYLLEDKDLEGLEFKLKDNPVNKSYAPMKIFKLSEVESVAISKWESMEKLEAELEKRRQQGSKLAERKEEEKRHFWNSEELYEPLKPFMENIELPSERVSSYFKDKRDRKQANESIDSLLECDVILCFCDCLHSIPPDSVARQLLKNFPEARQVDRKTPYNERRKMGHFSWTSSASSEKTIVNLYVVHKWKGVSRRQESSSMISFDALAICLKRLSALISKTVHTDGRPGNSLNIGTYLPYRVDSEMFKRTLEETMEYPVKVYTITNKDSSSK</sequence>
<dbReference type="InterPro" id="IPR000465">
    <property type="entry name" value="XPA/RAD14"/>
</dbReference>
<dbReference type="GO" id="GO:1901255">
    <property type="term" value="P:nucleotide-excision repair involved in interstrand cross-link repair"/>
    <property type="evidence" value="ECO:0007669"/>
    <property type="project" value="TreeGrafter"/>
</dbReference>
<dbReference type="GO" id="GO:0006284">
    <property type="term" value="P:base-excision repair"/>
    <property type="evidence" value="ECO:0007669"/>
    <property type="project" value="TreeGrafter"/>
</dbReference>
<dbReference type="PANTHER" id="PTHR10142:SF0">
    <property type="entry name" value="DNA REPAIR PROTEIN COMPLEMENTING XP-A CELLS"/>
    <property type="match status" value="1"/>
</dbReference>
<dbReference type="Pfam" id="PF05181">
    <property type="entry name" value="XPA_C"/>
    <property type="match status" value="1"/>
</dbReference>
<dbReference type="InterPro" id="IPR037129">
    <property type="entry name" value="XPA_sf"/>
</dbReference>
<dbReference type="PANTHER" id="PTHR10142">
    <property type="entry name" value="DNA REPAIR PROTEIN COMPLEMENTING XP-A CELLS"/>
    <property type="match status" value="1"/>
</dbReference>
<dbReference type="Gene3D" id="3.40.220.10">
    <property type="entry name" value="Leucine Aminopeptidase, subunit E, domain 1"/>
    <property type="match status" value="1"/>
</dbReference>
<evidence type="ECO:0000256" key="3">
    <source>
        <dbReference type="ARBA" id="ARBA00023242"/>
    </source>
</evidence>
<dbReference type="GO" id="GO:0070914">
    <property type="term" value="P:UV-damage excision repair"/>
    <property type="evidence" value="ECO:0007669"/>
    <property type="project" value="TreeGrafter"/>
</dbReference>
<dbReference type="EMBL" id="LSMT01000089">
    <property type="protein sequence ID" value="PFX28118.1"/>
    <property type="molecule type" value="Genomic_DNA"/>
</dbReference>
<keyword evidence="3" id="KW-0539">Nucleus</keyword>
<evidence type="ECO:0000256" key="1">
    <source>
        <dbReference type="ARBA" id="ARBA00004123"/>
    </source>
</evidence>
<evidence type="ECO:0000313" key="5">
    <source>
        <dbReference type="EMBL" id="PFX28118.1"/>
    </source>
</evidence>
<dbReference type="AlphaFoldDB" id="A0A2B4SHR6"/>
<gene>
    <name evidence="5" type="ORF">AWC38_SpisGene7154</name>
</gene>
<keyword evidence="6" id="KW-1185">Reference proteome</keyword>
<evidence type="ECO:0000256" key="2">
    <source>
        <dbReference type="ARBA" id="ARBA00022833"/>
    </source>
</evidence>
<dbReference type="Gene3D" id="3.90.530.10">
    <property type="entry name" value="XPA C-terminal domain"/>
    <property type="match status" value="1"/>
</dbReference>
<dbReference type="InterPro" id="IPR043472">
    <property type="entry name" value="Macro_dom-like"/>
</dbReference>
<organism evidence="5 6">
    <name type="scientific">Stylophora pistillata</name>
    <name type="common">Smooth cauliflower coral</name>
    <dbReference type="NCBI Taxonomy" id="50429"/>
    <lineage>
        <taxon>Eukaryota</taxon>
        <taxon>Metazoa</taxon>
        <taxon>Cnidaria</taxon>
        <taxon>Anthozoa</taxon>
        <taxon>Hexacorallia</taxon>
        <taxon>Scleractinia</taxon>
        <taxon>Astrocoeniina</taxon>
        <taxon>Pocilloporidae</taxon>
        <taxon>Stylophora</taxon>
    </lineage>
</organism>
<dbReference type="Proteomes" id="UP000225706">
    <property type="component" value="Unassembled WGS sequence"/>
</dbReference>
<comment type="caution">
    <text evidence="5">The sequence shown here is derived from an EMBL/GenBank/DDBJ whole genome shotgun (WGS) entry which is preliminary data.</text>
</comment>
<dbReference type="InterPro" id="IPR009061">
    <property type="entry name" value="DNA-bd_dom_put_sf"/>
</dbReference>
<protein>
    <recommendedName>
        <fullName evidence="4">XPA C-terminal domain-containing protein</fullName>
    </recommendedName>
</protein>
<comment type="subcellular location">
    <subcellularLocation>
        <location evidence="1">Nucleus</location>
    </subcellularLocation>
</comment>
<dbReference type="InterPro" id="IPR022656">
    <property type="entry name" value="XPA_C"/>
</dbReference>
<dbReference type="GO" id="GO:0000110">
    <property type="term" value="C:nucleotide-excision repair factor 1 complex"/>
    <property type="evidence" value="ECO:0007669"/>
    <property type="project" value="TreeGrafter"/>
</dbReference>
<proteinExistence type="predicted"/>
<dbReference type="GO" id="GO:0000715">
    <property type="term" value="P:nucleotide-excision repair, DNA damage recognition"/>
    <property type="evidence" value="ECO:0007669"/>
    <property type="project" value="TreeGrafter"/>
</dbReference>
<evidence type="ECO:0000259" key="4">
    <source>
        <dbReference type="Pfam" id="PF05181"/>
    </source>
</evidence>
<dbReference type="CDD" id="cd21075">
    <property type="entry name" value="DBD_XPA-like"/>
    <property type="match status" value="1"/>
</dbReference>
<dbReference type="SUPFAM" id="SSF46955">
    <property type="entry name" value="Putative DNA-binding domain"/>
    <property type="match status" value="1"/>
</dbReference>
<keyword evidence="2" id="KW-0862">Zinc</keyword>
<evidence type="ECO:0000313" key="6">
    <source>
        <dbReference type="Proteomes" id="UP000225706"/>
    </source>
</evidence>
<name>A0A2B4SHR6_STYPI</name>
<dbReference type="STRING" id="50429.A0A2B4SHR6"/>
<reference evidence="6" key="1">
    <citation type="journal article" date="2017" name="bioRxiv">
        <title>Comparative analysis of the genomes of Stylophora pistillata and Acropora digitifera provides evidence for extensive differences between species of corals.</title>
        <authorList>
            <person name="Voolstra C.R."/>
            <person name="Li Y."/>
            <person name="Liew Y.J."/>
            <person name="Baumgarten S."/>
            <person name="Zoccola D."/>
            <person name="Flot J.-F."/>
            <person name="Tambutte S."/>
            <person name="Allemand D."/>
            <person name="Aranda M."/>
        </authorList>
    </citation>
    <scope>NUCLEOTIDE SEQUENCE [LARGE SCALE GENOMIC DNA]</scope>
</reference>
<accession>A0A2B4SHR6</accession>
<dbReference type="OrthoDB" id="5368863at2759"/>
<dbReference type="GO" id="GO:0003684">
    <property type="term" value="F:damaged DNA binding"/>
    <property type="evidence" value="ECO:0007669"/>
    <property type="project" value="InterPro"/>
</dbReference>